<reference evidence="1 2" key="1">
    <citation type="submission" date="2015-06" db="EMBL/GenBank/DDBJ databases">
        <title>Draft genome of the moderately acidophilic sulfate reducer Candidatus Desulfosporosinus acididurans strain M1.</title>
        <authorList>
            <person name="Poehlein A."/>
            <person name="Petzsch P."/>
            <person name="Johnson B.D."/>
            <person name="Schloemann M."/>
            <person name="Daniel R."/>
            <person name="Muehling M."/>
        </authorList>
    </citation>
    <scope>NUCLEOTIDE SEQUENCE [LARGE SCALE GENOMIC DNA]</scope>
    <source>
        <strain evidence="1 2">M1</strain>
    </source>
</reference>
<dbReference type="Proteomes" id="UP000036356">
    <property type="component" value="Unassembled WGS sequence"/>
</dbReference>
<protein>
    <submittedName>
        <fullName evidence="1">Uncharacterized protein</fullName>
    </submittedName>
</protein>
<proteinExistence type="predicted"/>
<dbReference type="InterPro" id="IPR046930">
    <property type="entry name" value="HTH_60"/>
</dbReference>
<evidence type="ECO:0000313" key="2">
    <source>
        <dbReference type="Proteomes" id="UP000036356"/>
    </source>
</evidence>
<sequence length="142" mass="16389">MSEMIKLKNNIGFNELEEKLRTLTDDFGMSTECLSNLLGVKNDGHKFEIPTGYELHSFLFSLLMLDNIVNEEPDFKFKAFLEVLIEVHKISANTIARFAKIKEQDVLDFINDTNTVPIEIKYRLASVIMTLRFIFKAVEPKI</sequence>
<accession>A0A0J1FQI3</accession>
<gene>
    <name evidence="1" type="ORF">DEAC_c23950</name>
</gene>
<keyword evidence="2" id="KW-1185">Reference proteome</keyword>
<evidence type="ECO:0000313" key="1">
    <source>
        <dbReference type="EMBL" id="KLU65765.1"/>
    </source>
</evidence>
<comment type="caution">
    <text evidence="1">The sequence shown here is derived from an EMBL/GenBank/DDBJ whole genome shotgun (WGS) entry which is preliminary data.</text>
</comment>
<dbReference type="Pfam" id="PF20317">
    <property type="entry name" value="HTH_60"/>
    <property type="match status" value="1"/>
</dbReference>
<organism evidence="1 2">
    <name type="scientific">Desulfosporosinus acididurans</name>
    <dbReference type="NCBI Taxonomy" id="476652"/>
    <lineage>
        <taxon>Bacteria</taxon>
        <taxon>Bacillati</taxon>
        <taxon>Bacillota</taxon>
        <taxon>Clostridia</taxon>
        <taxon>Eubacteriales</taxon>
        <taxon>Desulfitobacteriaceae</taxon>
        <taxon>Desulfosporosinus</taxon>
    </lineage>
</organism>
<dbReference type="PATRIC" id="fig|476652.3.peg.2489"/>
<dbReference type="EMBL" id="LDZY01000007">
    <property type="protein sequence ID" value="KLU65765.1"/>
    <property type="molecule type" value="Genomic_DNA"/>
</dbReference>
<dbReference type="AlphaFoldDB" id="A0A0J1FQI3"/>
<name>A0A0J1FQI3_9FIRM</name>
<dbReference type="RefSeq" id="WP_053006401.1">
    <property type="nucleotide sequence ID" value="NZ_LDZY01000007.1"/>
</dbReference>